<dbReference type="EMBL" id="BSYA01000082">
    <property type="protein sequence ID" value="GMG31256.1"/>
    <property type="molecule type" value="Genomic_DNA"/>
</dbReference>
<sequence>MLPIVFLSTLVASATAVTTASNYTFPEGFDLNQVKPADKCSQCGSKNASDASGSSSSTTTATSLPTSTGSSGSSKSESSSTGTATSSGSTSSTTANVAVRMAQDHATGILATFAQYLDALRKSEGTTTIQAEISPLLEPLRQQEQSDAEPDRKQRDEVLKKLVSAASVLNNAPEKGGSSLQHIVQARRIGISNCMTEQKLTRQ</sequence>
<evidence type="ECO:0000256" key="2">
    <source>
        <dbReference type="SAM" id="SignalP"/>
    </source>
</evidence>
<name>A0AAN4YKL2_ASPOZ</name>
<feature type="signal peptide" evidence="2">
    <location>
        <begin position="1"/>
        <end position="16"/>
    </location>
</feature>
<protein>
    <submittedName>
        <fullName evidence="3">Unnamed protein product</fullName>
    </submittedName>
</protein>
<evidence type="ECO:0000313" key="4">
    <source>
        <dbReference type="Proteomes" id="UP001165205"/>
    </source>
</evidence>
<dbReference type="Proteomes" id="UP001165205">
    <property type="component" value="Unassembled WGS sequence"/>
</dbReference>
<proteinExistence type="predicted"/>
<dbReference type="AlphaFoldDB" id="A0AAN4YKL2"/>
<feature type="compositionally biased region" description="Low complexity" evidence="1">
    <location>
        <begin position="48"/>
        <end position="92"/>
    </location>
</feature>
<feature type="chain" id="PRO_5042862350" evidence="2">
    <location>
        <begin position="17"/>
        <end position="203"/>
    </location>
</feature>
<feature type="region of interest" description="Disordered" evidence="1">
    <location>
        <begin position="40"/>
        <end position="92"/>
    </location>
</feature>
<keyword evidence="2" id="KW-0732">Signal</keyword>
<evidence type="ECO:0000313" key="3">
    <source>
        <dbReference type="EMBL" id="GMG31256.1"/>
    </source>
</evidence>
<reference evidence="3" key="1">
    <citation type="submission" date="2023-04" db="EMBL/GenBank/DDBJ databases">
        <title>Aspergillus oryzae NBRC 4228.</title>
        <authorList>
            <person name="Ichikawa N."/>
            <person name="Sato H."/>
            <person name="Tonouchi N."/>
        </authorList>
    </citation>
    <scope>NUCLEOTIDE SEQUENCE</scope>
    <source>
        <strain evidence="3">NBRC 4228</strain>
    </source>
</reference>
<evidence type="ECO:0000256" key="1">
    <source>
        <dbReference type="SAM" id="MobiDB-lite"/>
    </source>
</evidence>
<gene>
    <name evidence="3" type="ORF">Aory04_000717500</name>
</gene>
<accession>A0AAN4YKL2</accession>
<comment type="caution">
    <text evidence="3">The sequence shown here is derived from an EMBL/GenBank/DDBJ whole genome shotgun (WGS) entry which is preliminary data.</text>
</comment>
<organism evidence="3 4">
    <name type="scientific">Aspergillus oryzae</name>
    <name type="common">Yellow koji mold</name>
    <dbReference type="NCBI Taxonomy" id="5062"/>
    <lineage>
        <taxon>Eukaryota</taxon>
        <taxon>Fungi</taxon>
        <taxon>Dikarya</taxon>
        <taxon>Ascomycota</taxon>
        <taxon>Pezizomycotina</taxon>
        <taxon>Eurotiomycetes</taxon>
        <taxon>Eurotiomycetidae</taxon>
        <taxon>Eurotiales</taxon>
        <taxon>Aspergillaceae</taxon>
        <taxon>Aspergillus</taxon>
        <taxon>Aspergillus subgen. Circumdati</taxon>
    </lineage>
</organism>